<feature type="region of interest" description="Disordered" evidence="1">
    <location>
        <begin position="1"/>
        <end position="30"/>
    </location>
</feature>
<organism evidence="2 3">
    <name type="scientific">Penicillium argentinense</name>
    <dbReference type="NCBI Taxonomy" id="1131581"/>
    <lineage>
        <taxon>Eukaryota</taxon>
        <taxon>Fungi</taxon>
        <taxon>Dikarya</taxon>
        <taxon>Ascomycota</taxon>
        <taxon>Pezizomycotina</taxon>
        <taxon>Eurotiomycetes</taxon>
        <taxon>Eurotiomycetidae</taxon>
        <taxon>Eurotiales</taxon>
        <taxon>Aspergillaceae</taxon>
        <taxon>Penicillium</taxon>
    </lineage>
</organism>
<dbReference type="Proteomes" id="UP001149074">
    <property type="component" value="Unassembled WGS sequence"/>
</dbReference>
<dbReference type="RefSeq" id="XP_056472178.1">
    <property type="nucleotide sequence ID" value="XM_056621372.1"/>
</dbReference>
<dbReference type="OrthoDB" id="3928002at2759"/>
<reference evidence="2" key="2">
    <citation type="journal article" date="2023" name="IMA Fungus">
        <title>Comparative genomic study of the Penicillium genus elucidates a diverse pangenome and 15 lateral gene transfer events.</title>
        <authorList>
            <person name="Petersen C."/>
            <person name="Sorensen T."/>
            <person name="Nielsen M.R."/>
            <person name="Sondergaard T.E."/>
            <person name="Sorensen J.L."/>
            <person name="Fitzpatrick D.A."/>
            <person name="Frisvad J.C."/>
            <person name="Nielsen K.L."/>
        </authorList>
    </citation>
    <scope>NUCLEOTIDE SEQUENCE</scope>
    <source>
        <strain evidence="2">IBT 30761</strain>
    </source>
</reference>
<dbReference type="AlphaFoldDB" id="A0A9W9K2Y2"/>
<gene>
    <name evidence="2" type="ORF">N7532_008881</name>
</gene>
<sequence length="84" mass="9434">MAAMLPTMIGLNEATQGTRDQEENRRTTERKQRCHLVATCSHTQGTPELRQQVQNAKVYVGLDGKLLNVSKARARRRGIPAVYL</sequence>
<keyword evidence="3" id="KW-1185">Reference proteome</keyword>
<reference evidence="2" key="1">
    <citation type="submission" date="2022-11" db="EMBL/GenBank/DDBJ databases">
        <authorList>
            <person name="Petersen C."/>
        </authorList>
    </citation>
    <scope>NUCLEOTIDE SEQUENCE</scope>
    <source>
        <strain evidence="2">IBT 30761</strain>
    </source>
</reference>
<proteinExistence type="predicted"/>
<evidence type="ECO:0000313" key="3">
    <source>
        <dbReference type="Proteomes" id="UP001149074"/>
    </source>
</evidence>
<comment type="caution">
    <text evidence="2">The sequence shown here is derived from an EMBL/GenBank/DDBJ whole genome shotgun (WGS) entry which is preliminary data.</text>
</comment>
<evidence type="ECO:0000256" key="1">
    <source>
        <dbReference type="SAM" id="MobiDB-lite"/>
    </source>
</evidence>
<feature type="compositionally biased region" description="Basic and acidic residues" evidence="1">
    <location>
        <begin position="19"/>
        <end position="30"/>
    </location>
</feature>
<name>A0A9W9K2Y2_9EURO</name>
<dbReference type="EMBL" id="JAPQKI010000009">
    <property type="protein sequence ID" value="KAJ5090197.1"/>
    <property type="molecule type" value="Genomic_DNA"/>
</dbReference>
<evidence type="ECO:0000313" key="2">
    <source>
        <dbReference type="EMBL" id="KAJ5090197.1"/>
    </source>
</evidence>
<dbReference type="GeneID" id="81360351"/>
<accession>A0A9W9K2Y2</accession>
<protein>
    <submittedName>
        <fullName evidence="2">Uncharacterized protein</fullName>
    </submittedName>
</protein>